<dbReference type="GO" id="GO:0004476">
    <property type="term" value="F:mannose-6-phosphate isomerase activity"/>
    <property type="evidence" value="ECO:0007669"/>
    <property type="project" value="InterPro"/>
</dbReference>
<dbReference type="InterPro" id="IPR046348">
    <property type="entry name" value="SIS_dom_sf"/>
</dbReference>
<accession>A0A7W9HP60</accession>
<dbReference type="InterPro" id="IPR019490">
    <property type="entry name" value="Glu6P/Mann6P_isomerase_C"/>
</dbReference>
<comment type="similarity">
    <text evidence="1">Belongs to the PGI/PMI family.</text>
</comment>
<evidence type="ECO:0000256" key="1">
    <source>
        <dbReference type="ARBA" id="ARBA00010523"/>
    </source>
</evidence>
<dbReference type="EMBL" id="JACHMO010000001">
    <property type="protein sequence ID" value="MBB5805892.1"/>
    <property type="molecule type" value="Genomic_DNA"/>
</dbReference>
<dbReference type="GO" id="GO:0005975">
    <property type="term" value="P:carbohydrate metabolic process"/>
    <property type="evidence" value="ECO:0007669"/>
    <property type="project" value="InterPro"/>
</dbReference>
<protein>
    <recommendedName>
        <fullName evidence="3">Bifunctional glucose-6-phosphate/mannose-6-phosphate isomerase C-terminal domain-containing protein</fullName>
    </recommendedName>
</protein>
<sequence length="359" mass="37332">MLDDTLLDDQYRLGDADREGLLRAAARAGAQVRATAEAADELGVARVFQERPRALVLITRPGVGTAIAGVVTALLGPRCPVPVVVADDVPTWVGALDVVLAHTEDPGDVQMAESVDRAARRGARVLLTAEPEGPVAASAAQHAFLIPPRVPVPPGFGFARGFAAWAVALKALGLLNVDVQAVADELDREAERCHPMHESFVNPAKTLALRIDGRTPLLWGLDDLATAVAVHGAGVLGTYAGVVSDVAGYPQALTRSVLHRRAVRGTSGDDLFADPDDEEQAGLVRVLLLAVRQGPQADFARRVAMETLSGADVLEPAEEVSGGDAVCAALLALRFELAALYLGLAAGTLGGPGLYAPAV</sequence>
<name>A0A7W9HP60_9PSEU</name>
<dbReference type="GO" id="GO:0004347">
    <property type="term" value="F:glucose-6-phosphate isomerase activity"/>
    <property type="evidence" value="ECO:0007669"/>
    <property type="project" value="InterPro"/>
</dbReference>
<feature type="domain" description="Bifunctional glucose-6-phosphate/mannose-6-phosphate isomerase C-terminal" evidence="3">
    <location>
        <begin position="201"/>
        <end position="345"/>
    </location>
</feature>
<dbReference type="RefSeq" id="WP_184924785.1">
    <property type="nucleotide sequence ID" value="NZ_JACHMO010000001.1"/>
</dbReference>
<keyword evidence="2" id="KW-0413">Isomerase</keyword>
<comment type="caution">
    <text evidence="4">The sequence shown here is derived from an EMBL/GenBank/DDBJ whole genome shotgun (WGS) entry which is preliminary data.</text>
</comment>
<dbReference type="SUPFAM" id="SSF53697">
    <property type="entry name" value="SIS domain"/>
    <property type="match status" value="1"/>
</dbReference>
<proteinExistence type="inferred from homology"/>
<reference evidence="4 5" key="1">
    <citation type="submission" date="2020-08" db="EMBL/GenBank/DDBJ databases">
        <title>Sequencing the genomes of 1000 actinobacteria strains.</title>
        <authorList>
            <person name="Klenk H.-P."/>
        </authorList>
    </citation>
    <scope>NUCLEOTIDE SEQUENCE [LARGE SCALE GENOMIC DNA]</scope>
    <source>
        <strain evidence="4 5">DSM 45486</strain>
    </source>
</reference>
<dbReference type="Pfam" id="PF10432">
    <property type="entry name" value="bact-PGI_C"/>
    <property type="match status" value="1"/>
</dbReference>
<evidence type="ECO:0000256" key="2">
    <source>
        <dbReference type="ARBA" id="ARBA00023235"/>
    </source>
</evidence>
<dbReference type="GO" id="GO:1901135">
    <property type="term" value="P:carbohydrate derivative metabolic process"/>
    <property type="evidence" value="ECO:0007669"/>
    <property type="project" value="InterPro"/>
</dbReference>
<keyword evidence="5" id="KW-1185">Reference proteome</keyword>
<evidence type="ECO:0000313" key="5">
    <source>
        <dbReference type="Proteomes" id="UP000552097"/>
    </source>
</evidence>
<dbReference type="Proteomes" id="UP000552097">
    <property type="component" value="Unassembled WGS sequence"/>
</dbReference>
<gene>
    <name evidence="4" type="ORF">F4560_005660</name>
</gene>
<organism evidence="4 5">
    <name type="scientific">Saccharothrix ecbatanensis</name>
    <dbReference type="NCBI Taxonomy" id="1105145"/>
    <lineage>
        <taxon>Bacteria</taxon>
        <taxon>Bacillati</taxon>
        <taxon>Actinomycetota</taxon>
        <taxon>Actinomycetes</taxon>
        <taxon>Pseudonocardiales</taxon>
        <taxon>Pseudonocardiaceae</taxon>
        <taxon>Saccharothrix</taxon>
    </lineage>
</organism>
<dbReference type="GO" id="GO:0097367">
    <property type="term" value="F:carbohydrate derivative binding"/>
    <property type="evidence" value="ECO:0007669"/>
    <property type="project" value="InterPro"/>
</dbReference>
<evidence type="ECO:0000313" key="4">
    <source>
        <dbReference type="EMBL" id="MBB5805892.1"/>
    </source>
</evidence>
<evidence type="ECO:0000259" key="3">
    <source>
        <dbReference type="Pfam" id="PF10432"/>
    </source>
</evidence>
<dbReference type="AlphaFoldDB" id="A0A7W9HP60"/>